<evidence type="ECO:0000313" key="6">
    <source>
        <dbReference type="EMBL" id="SFI92970.1"/>
    </source>
</evidence>
<evidence type="ECO:0000256" key="3">
    <source>
        <dbReference type="ARBA" id="ARBA00022729"/>
    </source>
</evidence>
<dbReference type="PROSITE" id="PS00922">
    <property type="entry name" value="TRANSGLYCOSYLASE"/>
    <property type="match status" value="1"/>
</dbReference>
<dbReference type="GO" id="GO:0004553">
    <property type="term" value="F:hydrolase activity, hydrolyzing O-glycosyl compounds"/>
    <property type="evidence" value="ECO:0007669"/>
    <property type="project" value="InterPro"/>
</dbReference>
<keyword evidence="7" id="KW-1185">Reference proteome</keyword>
<dbReference type="Gene3D" id="1.10.530.10">
    <property type="match status" value="1"/>
</dbReference>
<dbReference type="PANTHER" id="PTHR37423:SF2">
    <property type="entry name" value="MEMBRANE-BOUND LYTIC MUREIN TRANSGLYCOSYLASE C"/>
    <property type="match status" value="1"/>
</dbReference>
<dbReference type="SUPFAM" id="SSF53955">
    <property type="entry name" value="Lysozyme-like"/>
    <property type="match status" value="1"/>
</dbReference>
<dbReference type="GO" id="GO:0042597">
    <property type="term" value="C:periplasmic space"/>
    <property type="evidence" value="ECO:0007669"/>
    <property type="project" value="InterPro"/>
</dbReference>
<evidence type="ECO:0000256" key="4">
    <source>
        <dbReference type="SAM" id="SignalP"/>
    </source>
</evidence>
<evidence type="ECO:0000313" key="7">
    <source>
        <dbReference type="Proteomes" id="UP000199110"/>
    </source>
</evidence>
<dbReference type="InterPro" id="IPR008258">
    <property type="entry name" value="Transglycosylase_SLT_dom_1"/>
</dbReference>
<dbReference type="InterPro" id="IPR008939">
    <property type="entry name" value="Lytic_TGlycosylase_superhlx_U"/>
</dbReference>
<dbReference type="GO" id="GO:0000270">
    <property type="term" value="P:peptidoglycan metabolic process"/>
    <property type="evidence" value="ECO:0007669"/>
    <property type="project" value="InterPro"/>
</dbReference>
<feature type="signal peptide" evidence="4">
    <location>
        <begin position="1"/>
        <end position="28"/>
    </location>
</feature>
<comment type="similarity">
    <text evidence="1">Belongs to the transglycosylase Slt family.</text>
</comment>
<proteinExistence type="inferred from homology"/>
<feature type="chain" id="PRO_5011687423" evidence="4">
    <location>
        <begin position="29"/>
        <end position="665"/>
    </location>
</feature>
<organism evidence="6 7">
    <name type="scientific">Jannaschia pohangensis</name>
    <dbReference type="NCBI Taxonomy" id="390807"/>
    <lineage>
        <taxon>Bacteria</taxon>
        <taxon>Pseudomonadati</taxon>
        <taxon>Pseudomonadota</taxon>
        <taxon>Alphaproteobacteria</taxon>
        <taxon>Rhodobacterales</taxon>
        <taxon>Roseobacteraceae</taxon>
        <taxon>Jannaschia</taxon>
    </lineage>
</organism>
<dbReference type="GO" id="GO:0016020">
    <property type="term" value="C:membrane"/>
    <property type="evidence" value="ECO:0007669"/>
    <property type="project" value="InterPro"/>
</dbReference>
<dbReference type="AlphaFoldDB" id="A0A1I3M809"/>
<name>A0A1I3M809_9RHOB</name>
<dbReference type="PANTHER" id="PTHR37423">
    <property type="entry name" value="SOLUBLE LYTIC MUREIN TRANSGLYCOSYLASE-RELATED"/>
    <property type="match status" value="1"/>
</dbReference>
<dbReference type="GO" id="GO:0008933">
    <property type="term" value="F:peptidoglycan lytic transglycosylase activity"/>
    <property type="evidence" value="ECO:0007669"/>
    <property type="project" value="InterPro"/>
</dbReference>
<accession>A0A1I3M809</accession>
<evidence type="ECO:0000256" key="1">
    <source>
        <dbReference type="ARBA" id="ARBA00007734"/>
    </source>
</evidence>
<dbReference type="SUPFAM" id="SSF48435">
    <property type="entry name" value="Bacterial muramidases"/>
    <property type="match status" value="1"/>
</dbReference>
<dbReference type="InterPro" id="IPR023346">
    <property type="entry name" value="Lysozyme-like_dom_sf"/>
</dbReference>
<dbReference type="Proteomes" id="UP000199110">
    <property type="component" value="Unassembled WGS sequence"/>
</dbReference>
<gene>
    <name evidence="6" type="ORF">SAMN04488095_1759</name>
</gene>
<dbReference type="Gene3D" id="1.25.20.10">
    <property type="entry name" value="Bacterial muramidases"/>
    <property type="match status" value="1"/>
</dbReference>
<comment type="similarity">
    <text evidence="2">Belongs to the virb1 family.</text>
</comment>
<feature type="domain" description="Transglycosylase SLT" evidence="5">
    <location>
        <begin position="495"/>
        <end position="593"/>
    </location>
</feature>
<dbReference type="InterPro" id="IPR000189">
    <property type="entry name" value="Transglyc_AS"/>
</dbReference>
<keyword evidence="3 4" id="KW-0732">Signal</keyword>
<reference evidence="6 7" key="1">
    <citation type="submission" date="2016-10" db="EMBL/GenBank/DDBJ databases">
        <authorList>
            <person name="de Groot N.N."/>
        </authorList>
    </citation>
    <scope>NUCLEOTIDE SEQUENCE [LARGE SCALE GENOMIC DNA]</scope>
    <source>
        <strain evidence="6 7">DSM 19073</strain>
    </source>
</reference>
<dbReference type="STRING" id="390807.SAMN04488095_1759"/>
<protein>
    <submittedName>
        <fullName evidence="6">Soluble lytic murein transglycosylase</fullName>
    </submittedName>
</protein>
<evidence type="ECO:0000259" key="5">
    <source>
        <dbReference type="Pfam" id="PF01464"/>
    </source>
</evidence>
<evidence type="ECO:0000256" key="2">
    <source>
        <dbReference type="ARBA" id="ARBA00009387"/>
    </source>
</evidence>
<dbReference type="EMBL" id="FORA01000002">
    <property type="protein sequence ID" value="SFI92970.1"/>
    <property type="molecule type" value="Genomic_DNA"/>
</dbReference>
<dbReference type="Pfam" id="PF01464">
    <property type="entry name" value="SLT"/>
    <property type="match status" value="1"/>
</dbReference>
<sequence>MMQRFLVAGCVALGLLAPLLPAPAAANAALETGLAELRAGDEAAAREAMTRITDPVARDVLLWHLLRNRLGTFREGQAFLARNGDWPGLELLRARVELDIPVTIPPADVVAFFAEDAPQTSKGALLLAIAYRALGRETEAEITAIDAWLTMPMPASSEAGFLEVFGPILPPFDGARLDAMIWSGDIQSAERVLDRLEGPEADLGRARIALREDRDGVDALIEAVPADLRDHPGLAYERFRWRLNKGRTADALTILFDYDESADTLANPEAWGQHRERLARGLMQDGNVAAGYRVAANHHLIGGNEDTAGLEWLAGYMALRFMNDPGQAAEHFLAFDANVASPISKGRAGYWLGRAWEAAGETAKAAEAYAMGARYQTSFYGQLAAERAGLPPDPLMAGTEAFPPLAEASFRDSTALAAARLLAGMGERSLAERFLTHMAEELPRTDIGTLIDVALDDLDDPHIALLIAKRAAQYGHELHRGYFPVTDLARLDSPVAPELALAIARRESEFDPVVVSGAGAAGLMQLMPGTAREMSELIGLDYRQSALTTDPLYNARLGTAYLGELELEFGYSPILVPAAYNAGPSRARRWSSELGDPRSASVDVIDWIEDVPFAETRNYIMRVSESLLPYHARLNGVPDRVPLTRWLREGYGELAPPTVGATRGN</sequence>
<dbReference type="CDD" id="cd13401">
    <property type="entry name" value="Slt70-like"/>
    <property type="match status" value="1"/>
</dbReference>